<keyword evidence="2" id="KW-1185">Reference proteome</keyword>
<gene>
    <name evidence="1" type="ORF">T07_8660</name>
</gene>
<dbReference type="Proteomes" id="UP000054630">
    <property type="component" value="Unassembled WGS sequence"/>
</dbReference>
<evidence type="ECO:0000313" key="1">
    <source>
        <dbReference type="EMBL" id="KRX21625.1"/>
    </source>
</evidence>
<reference evidence="1 2" key="1">
    <citation type="submission" date="2015-01" db="EMBL/GenBank/DDBJ databases">
        <title>Evolution of Trichinella species and genotypes.</title>
        <authorList>
            <person name="Korhonen P.K."/>
            <person name="Edoardo P."/>
            <person name="Giuseppe L.R."/>
            <person name="Gasser R.B."/>
        </authorList>
    </citation>
    <scope>NUCLEOTIDE SEQUENCE [LARGE SCALE GENOMIC DNA]</scope>
    <source>
        <strain evidence="1">ISS37</strain>
    </source>
</reference>
<accession>A0A0V0S4L3</accession>
<comment type="caution">
    <text evidence="1">The sequence shown here is derived from an EMBL/GenBank/DDBJ whole genome shotgun (WGS) entry which is preliminary data.</text>
</comment>
<name>A0A0V0S4L3_9BILA</name>
<proteinExistence type="predicted"/>
<organism evidence="1 2">
    <name type="scientific">Trichinella nelsoni</name>
    <dbReference type="NCBI Taxonomy" id="6336"/>
    <lineage>
        <taxon>Eukaryota</taxon>
        <taxon>Metazoa</taxon>
        <taxon>Ecdysozoa</taxon>
        <taxon>Nematoda</taxon>
        <taxon>Enoplea</taxon>
        <taxon>Dorylaimia</taxon>
        <taxon>Trichinellida</taxon>
        <taxon>Trichinellidae</taxon>
        <taxon>Trichinella</taxon>
    </lineage>
</organism>
<protein>
    <submittedName>
        <fullName evidence="1">Uncharacterized protein</fullName>
    </submittedName>
</protein>
<dbReference type="AlphaFoldDB" id="A0A0V0S4L3"/>
<dbReference type="EMBL" id="JYDL01000038">
    <property type="protein sequence ID" value="KRX21625.1"/>
    <property type="molecule type" value="Genomic_DNA"/>
</dbReference>
<sequence length="102" mass="11070">MQSHAATAKAVITFSLVSEKVGEISAITSFQSKSAFKSAKTIPELVVTLTVTPTQSLHESIHQGLSGYVPTFAVLAEFGIIIQEYTCKATFNRWSIVVRLLP</sequence>
<evidence type="ECO:0000313" key="2">
    <source>
        <dbReference type="Proteomes" id="UP000054630"/>
    </source>
</evidence>